<proteinExistence type="predicted"/>
<reference evidence="3" key="1">
    <citation type="submission" date="2012-11" db="EMBL/GenBank/DDBJ databases">
        <title>Dependencies among metagenomic species, viruses, plasmids and units of genetic variation.</title>
        <authorList>
            <person name="Nielsen H.B."/>
            <person name="Almeida M."/>
            <person name="Juncker A.S."/>
            <person name="Rasmussen S."/>
            <person name="Li J."/>
            <person name="Sunagawa S."/>
            <person name="Plichta D."/>
            <person name="Gautier L."/>
            <person name="Le Chatelier E."/>
            <person name="Peletier E."/>
            <person name="Bonde I."/>
            <person name="Nielsen T."/>
            <person name="Manichanh C."/>
            <person name="Arumugam M."/>
            <person name="Batto J."/>
            <person name="Santos M.B.Q.D."/>
            <person name="Blom N."/>
            <person name="Borruel N."/>
            <person name="Burgdorf K.S."/>
            <person name="Boumezbeur F."/>
            <person name="Casellas F."/>
            <person name="Dore J."/>
            <person name="Guarner F."/>
            <person name="Hansen T."/>
            <person name="Hildebrand F."/>
            <person name="Kaas R.S."/>
            <person name="Kennedy S."/>
            <person name="Kristiansen K."/>
            <person name="Kultima J.R."/>
            <person name="Leonard P."/>
            <person name="Levenez F."/>
            <person name="Lund O."/>
            <person name="Moumen B."/>
            <person name="Le Paslier D."/>
            <person name="Pons N."/>
            <person name="Pedersen O."/>
            <person name="Prifti E."/>
            <person name="Qin J."/>
            <person name="Raes J."/>
            <person name="Tap J."/>
            <person name="Tims S."/>
            <person name="Ussery D.W."/>
            <person name="Yamada T."/>
            <person name="MetaHit consortium"/>
            <person name="Renault P."/>
            <person name="Sicheritz-Ponten T."/>
            <person name="Bork P."/>
            <person name="Wang J."/>
            <person name="Brunak S."/>
            <person name="Ehrlich S.D."/>
        </authorList>
    </citation>
    <scope>NUCLEOTIDE SEQUENCE [LARGE SCALE GENOMIC DNA]</scope>
</reference>
<feature type="transmembrane region" description="Helical" evidence="2">
    <location>
        <begin position="12"/>
        <end position="29"/>
    </location>
</feature>
<comment type="caution">
    <text evidence="3">The sequence shown here is derived from an EMBL/GenBank/DDBJ whole genome shotgun (WGS) entry which is preliminary data.</text>
</comment>
<keyword evidence="2" id="KW-1133">Transmembrane helix</keyword>
<name>R5L9P3_9FIRM</name>
<feature type="region of interest" description="Disordered" evidence="1">
    <location>
        <begin position="70"/>
        <end position="96"/>
    </location>
</feature>
<dbReference type="AlphaFoldDB" id="R5L9P3"/>
<accession>R5L9P3</accession>
<sequence length="96" mass="10901">MKKNKEQLRYLPAIISLSAGLIISIVMIINRKRTLTSLIVVLSFLLGFYIIGSLFRAVLIAMATKETDIEEDNNETVAENVEPEETDKEDKEDKEE</sequence>
<evidence type="ECO:0000313" key="4">
    <source>
        <dbReference type="Proteomes" id="UP000018300"/>
    </source>
</evidence>
<evidence type="ECO:0000256" key="1">
    <source>
        <dbReference type="SAM" id="MobiDB-lite"/>
    </source>
</evidence>
<evidence type="ECO:0000313" key="3">
    <source>
        <dbReference type="EMBL" id="CCY75925.1"/>
    </source>
</evidence>
<keyword evidence="2" id="KW-0472">Membrane</keyword>
<gene>
    <name evidence="3" type="ORF">BN569_01813</name>
</gene>
<feature type="compositionally biased region" description="Acidic residues" evidence="1">
    <location>
        <begin position="81"/>
        <end position="96"/>
    </location>
</feature>
<protein>
    <submittedName>
        <fullName evidence="3">Putative lipoprotein</fullName>
    </submittedName>
</protein>
<dbReference type="EMBL" id="CAYU010000018">
    <property type="protein sequence ID" value="CCY75925.1"/>
    <property type="molecule type" value="Genomic_DNA"/>
</dbReference>
<evidence type="ECO:0000256" key="2">
    <source>
        <dbReference type="SAM" id="Phobius"/>
    </source>
</evidence>
<keyword evidence="3" id="KW-0449">Lipoprotein</keyword>
<dbReference type="Proteomes" id="UP000018300">
    <property type="component" value="Unassembled WGS sequence"/>
</dbReference>
<feature type="transmembrane region" description="Helical" evidence="2">
    <location>
        <begin position="35"/>
        <end position="55"/>
    </location>
</feature>
<organism evidence="3 4">
    <name type="scientific">Eshraghiella crossota CAG:259</name>
    <dbReference type="NCBI Taxonomy" id="1263062"/>
    <lineage>
        <taxon>Bacteria</taxon>
        <taxon>Bacillati</taxon>
        <taxon>Bacillota</taxon>
        <taxon>Clostridia</taxon>
        <taxon>Lachnospirales</taxon>
        <taxon>Lachnospiraceae</taxon>
        <taxon>Eshraghiella</taxon>
    </lineage>
</organism>
<keyword evidence="2" id="KW-0812">Transmembrane</keyword>